<dbReference type="Gene3D" id="3.50.50.60">
    <property type="entry name" value="FAD/NAD(P)-binding domain"/>
    <property type="match status" value="1"/>
</dbReference>
<feature type="domain" description="FAD-binding" evidence="1">
    <location>
        <begin position="5"/>
        <end position="315"/>
    </location>
</feature>
<dbReference type="InterPro" id="IPR051704">
    <property type="entry name" value="FAD_aromatic-hydroxylase"/>
</dbReference>
<accession>A0ABU5RHZ4</accession>
<sequence>MSRSILISGASIAGPTLASWLSRAGWEVTVVERFDHVREQGQNIDVRGVGRQVIRRMGLEDAVRAAHTGETGTEFVDEHGRAVATFAGGTDDTSGGTAELEILRGQFAKILYEHSKDGAEYVFGDQITALHDDGSGVDVEFQRGSRRRFDAVVLAEGLRSRSRALIMPDARIHELGLYNAFLAIPRTGDDTDRWRVLPCGRGRMLSLRPDNLGTTQASLSFISDVRGLDRLGHDDVAAVLRATFADVGWVAPRVLAELDNGSLYFEDIGQAKLGTWSRGRIALLGDAAHCASPVSGMGTTLALAGAYVLAGELAGHDDPRDAFARYEQVLRPLVTKAQQLPPGAPRIAHPRSRLQLAAFRTAVRVAASPLLGRVSGLAGKYMTPPAEAITLPEYPIPAAAA</sequence>
<gene>
    <name evidence="2" type="ORF">VA596_40645</name>
</gene>
<evidence type="ECO:0000259" key="1">
    <source>
        <dbReference type="Pfam" id="PF01494"/>
    </source>
</evidence>
<evidence type="ECO:0000313" key="3">
    <source>
        <dbReference type="Proteomes" id="UP001304298"/>
    </source>
</evidence>
<proteinExistence type="predicted"/>
<dbReference type="Pfam" id="PF01494">
    <property type="entry name" value="FAD_binding_3"/>
    <property type="match status" value="1"/>
</dbReference>
<dbReference type="RefSeq" id="WP_323334732.1">
    <property type="nucleotide sequence ID" value="NZ_JAYFSI010000013.1"/>
</dbReference>
<dbReference type="InterPro" id="IPR002938">
    <property type="entry name" value="FAD-bd"/>
</dbReference>
<dbReference type="SUPFAM" id="SSF51905">
    <property type="entry name" value="FAD/NAD(P)-binding domain"/>
    <property type="match status" value="1"/>
</dbReference>
<reference evidence="2 3" key="1">
    <citation type="submission" date="2023-12" db="EMBL/GenBank/DDBJ databases">
        <title>Amycolatopsis sp. V23-08.</title>
        <authorList>
            <person name="Somphong A."/>
        </authorList>
    </citation>
    <scope>NUCLEOTIDE SEQUENCE [LARGE SCALE GENOMIC DNA]</scope>
    <source>
        <strain evidence="2 3">V23-08</strain>
    </source>
</reference>
<dbReference type="PANTHER" id="PTHR46865">
    <property type="entry name" value="OXIDOREDUCTASE-RELATED"/>
    <property type="match status" value="1"/>
</dbReference>
<keyword evidence="3" id="KW-1185">Reference proteome</keyword>
<keyword evidence="2" id="KW-0503">Monooxygenase</keyword>
<dbReference type="InterPro" id="IPR036188">
    <property type="entry name" value="FAD/NAD-bd_sf"/>
</dbReference>
<dbReference type="GO" id="GO:0004497">
    <property type="term" value="F:monooxygenase activity"/>
    <property type="evidence" value="ECO:0007669"/>
    <property type="project" value="UniProtKB-KW"/>
</dbReference>
<dbReference type="PANTHER" id="PTHR46865:SF2">
    <property type="entry name" value="MONOOXYGENASE"/>
    <property type="match status" value="1"/>
</dbReference>
<organism evidence="2 3">
    <name type="scientific">Amycolatopsis heterodermiae</name>
    <dbReference type="NCBI Taxonomy" id="3110235"/>
    <lineage>
        <taxon>Bacteria</taxon>
        <taxon>Bacillati</taxon>
        <taxon>Actinomycetota</taxon>
        <taxon>Actinomycetes</taxon>
        <taxon>Pseudonocardiales</taxon>
        <taxon>Pseudonocardiaceae</taxon>
        <taxon>Amycolatopsis</taxon>
    </lineage>
</organism>
<keyword evidence="2" id="KW-0560">Oxidoreductase</keyword>
<dbReference type="Proteomes" id="UP001304298">
    <property type="component" value="Unassembled WGS sequence"/>
</dbReference>
<name>A0ABU5RHZ4_9PSEU</name>
<comment type="caution">
    <text evidence="2">The sequence shown here is derived from an EMBL/GenBank/DDBJ whole genome shotgun (WGS) entry which is preliminary data.</text>
</comment>
<dbReference type="EMBL" id="JAYFSI010000013">
    <property type="protein sequence ID" value="MEA5365892.1"/>
    <property type="molecule type" value="Genomic_DNA"/>
</dbReference>
<protein>
    <submittedName>
        <fullName evidence="2">FAD-dependent monooxygenase</fullName>
    </submittedName>
</protein>
<evidence type="ECO:0000313" key="2">
    <source>
        <dbReference type="EMBL" id="MEA5365892.1"/>
    </source>
</evidence>
<dbReference type="PRINTS" id="PR00420">
    <property type="entry name" value="RNGMNOXGNASE"/>
</dbReference>
<dbReference type="Gene3D" id="3.30.9.10">
    <property type="entry name" value="D-Amino Acid Oxidase, subunit A, domain 2"/>
    <property type="match status" value="1"/>
</dbReference>